<feature type="domain" description="HAMP" evidence="13">
    <location>
        <begin position="205"/>
        <end position="257"/>
    </location>
</feature>
<dbReference type="Gene3D" id="3.30.450.20">
    <property type="entry name" value="PAS domain"/>
    <property type="match status" value="1"/>
</dbReference>
<dbReference type="PANTHER" id="PTHR42878">
    <property type="entry name" value="TWO-COMPONENT HISTIDINE KINASE"/>
    <property type="match status" value="1"/>
</dbReference>
<evidence type="ECO:0000256" key="4">
    <source>
        <dbReference type="ARBA" id="ARBA00022475"/>
    </source>
</evidence>
<dbReference type="InterPro" id="IPR036890">
    <property type="entry name" value="HATPase_C_sf"/>
</dbReference>
<evidence type="ECO:0000256" key="6">
    <source>
        <dbReference type="ARBA" id="ARBA00022679"/>
    </source>
</evidence>
<dbReference type="GO" id="GO:0030295">
    <property type="term" value="F:protein kinase activator activity"/>
    <property type="evidence" value="ECO:0007669"/>
    <property type="project" value="TreeGrafter"/>
</dbReference>
<evidence type="ECO:0000256" key="11">
    <source>
        <dbReference type="SAM" id="Phobius"/>
    </source>
</evidence>
<dbReference type="PROSITE" id="PS50885">
    <property type="entry name" value="HAMP"/>
    <property type="match status" value="1"/>
</dbReference>
<dbReference type="Gene3D" id="3.30.565.10">
    <property type="entry name" value="Histidine kinase-like ATPase, C-terminal domain"/>
    <property type="match status" value="1"/>
</dbReference>
<dbReference type="Pfam" id="PF02518">
    <property type="entry name" value="HATPase_c"/>
    <property type="match status" value="1"/>
</dbReference>
<dbReference type="InterPro" id="IPR050351">
    <property type="entry name" value="BphY/WalK/GraS-like"/>
</dbReference>
<dbReference type="EC" id="2.7.13.3" evidence="3"/>
<organism evidence="14 15">
    <name type="scientific">Candidatus Manganitrophus noduliformans</name>
    <dbReference type="NCBI Taxonomy" id="2606439"/>
    <lineage>
        <taxon>Bacteria</taxon>
        <taxon>Pseudomonadati</taxon>
        <taxon>Nitrospirota</taxon>
        <taxon>Nitrospiria</taxon>
        <taxon>Candidatus Troglogloeales</taxon>
        <taxon>Candidatus Manganitrophaceae</taxon>
        <taxon>Candidatus Manganitrophus</taxon>
    </lineage>
</organism>
<dbReference type="SMART" id="SM00388">
    <property type="entry name" value="HisKA"/>
    <property type="match status" value="1"/>
</dbReference>
<dbReference type="GO" id="GO:0000156">
    <property type="term" value="F:phosphorelay response regulator activity"/>
    <property type="evidence" value="ECO:0007669"/>
    <property type="project" value="TreeGrafter"/>
</dbReference>
<dbReference type="PANTHER" id="PTHR42878:SF15">
    <property type="entry name" value="BACTERIOPHYTOCHROME"/>
    <property type="match status" value="1"/>
</dbReference>
<dbReference type="GO" id="GO:0007234">
    <property type="term" value="P:osmosensory signaling via phosphorelay pathway"/>
    <property type="evidence" value="ECO:0007669"/>
    <property type="project" value="TreeGrafter"/>
</dbReference>
<evidence type="ECO:0000256" key="2">
    <source>
        <dbReference type="ARBA" id="ARBA00004651"/>
    </source>
</evidence>
<dbReference type="AlphaFoldDB" id="A0A7X6I9W9"/>
<dbReference type="Pfam" id="PF00512">
    <property type="entry name" value="HisKA"/>
    <property type="match status" value="1"/>
</dbReference>
<dbReference type="PROSITE" id="PS50109">
    <property type="entry name" value="HIS_KIN"/>
    <property type="match status" value="1"/>
</dbReference>
<keyword evidence="10 11" id="KW-0472">Membrane</keyword>
<dbReference type="InterPro" id="IPR003594">
    <property type="entry name" value="HATPase_dom"/>
</dbReference>
<keyword evidence="6" id="KW-0808">Transferase</keyword>
<feature type="transmembrane region" description="Helical" evidence="11">
    <location>
        <begin position="185"/>
        <end position="204"/>
    </location>
</feature>
<comment type="subcellular location">
    <subcellularLocation>
        <location evidence="2">Cell membrane</location>
        <topology evidence="2">Multi-pass membrane protein</topology>
    </subcellularLocation>
</comment>
<evidence type="ECO:0000256" key="10">
    <source>
        <dbReference type="ARBA" id="ARBA00023136"/>
    </source>
</evidence>
<dbReference type="GO" id="GO:0000155">
    <property type="term" value="F:phosphorelay sensor kinase activity"/>
    <property type="evidence" value="ECO:0007669"/>
    <property type="project" value="InterPro"/>
</dbReference>
<dbReference type="Pfam" id="PF17203">
    <property type="entry name" value="sCache_3_2"/>
    <property type="match status" value="1"/>
</dbReference>
<dbReference type="CDD" id="cd06225">
    <property type="entry name" value="HAMP"/>
    <property type="match status" value="1"/>
</dbReference>
<dbReference type="Gene3D" id="6.10.340.10">
    <property type="match status" value="1"/>
</dbReference>
<keyword evidence="7 11" id="KW-0812">Transmembrane</keyword>
<dbReference type="InterPro" id="IPR003660">
    <property type="entry name" value="HAMP_dom"/>
</dbReference>
<dbReference type="GO" id="GO:0005886">
    <property type="term" value="C:plasma membrane"/>
    <property type="evidence" value="ECO:0007669"/>
    <property type="project" value="UniProtKB-SubCell"/>
</dbReference>
<dbReference type="InterPro" id="IPR033463">
    <property type="entry name" value="sCache_3"/>
</dbReference>
<comment type="catalytic activity">
    <reaction evidence="1">
        <text>ATP + protein L-histidine = ADP + protein N-phospho-L-histidine.</text>
        <dbReference type="EC" id="2.7.13.3"/>
    </reaction>
</comment>
<dbReference type="InterPro" id="IPR005467">
    <property type="entry name" value="His_kinase_dom"/>
</dbReference>
<keyword evidence="5" id="KW-0597">Phosphoprotein</keyword>
<keyword evidence="9 11" id="KW-1133">Transmembrane helix</keyword>
<dbReference type="InterPro" id="IPR003661">
    <property type="entry name" value="HisK_dim/P_dom"/>
</dbReference>
<comment type="caution">
    <text evidence="14">The sequence shown here is derived from an EMBL/GenBank/DDBJ whole genome shotgun (WGS) entry which is preliminary data.</text>
</comment>
<dbReference type="SMART" id="SM00304">
    <property type="entry name" value="HAMP"/>
    <property type="match status" value="1"/>
</dbReference>
<dbReference type="FunFam" id="3.30.565.10:FF:000006">
    <property type="entry name" value="Sensor histidine kinase WalK"/>
    <property type="match status" value="1"/>
</dbReference>
<sequence>MTLRTKFLIFIISIALLSGGASIFFSKRGVHSILVGEVAKRGILKTTGLPGEIASAFEEEDEDLLLAFLQEAMERTEALYAVALDERGRVLAHTNVVEKGKVYQDRATQEALRSEQPGYRELQTAGQTVVDVSFPVWSVQTASTEEEFLLFGGKELKETTRLGTLRLGLSMAEMMETEKRITLQLAWILAVTGLIAFGISLVSMKKVLRRVRILVEGTEKIGRGEYGAMVQAFSNDELGVLARSFNQMSEGLDRAHTHLEKEVKLRTQELESVIYTISHDLKSPVVSMQGMASILMEDYAGQLDEKGKHYLQRVIENANYMEQMIMDLLTLSRVGAQKGSEPVEVRSVVERILDIHQERFAKKGIEIIIQPTFPRLLFDRAQITELFQNLITNAAKFMGDQPCPRIEIGGRESGEWVELYVKDNGIGIDPEYHDRIFGVFQRLKDVEVEGTGVGLSIVKKIVDLAHGTIWIESRKGEGTTFFIRFPKAEEA</sequence>
<feature type="domain" description="Histidine kinase" evidence="12">
    <location>
        <begin position="276"/>
        <end position="489"/>
    </location>
</feature>
<dbReference type="SUPFAM" id="SSF47384">
    <property type="entry name" value="Homodimeric domain of signal transducing histidine kinase"/>
    <property type="match status" value="1"/>
</dbReference>
<dbReference type="Pfam" id="PF00672">
    <property type="entry name" value="HAMP"/>
    <property type="match status" value="1"/>
</dbReference>
<keyword evidence="8" id="KW-0418">Kinase</keyword>
<name>A0A7X6I9W9_9BACT</name>
<dbReference type="Gene3D" id="1.10.287.130">
    <property type="match status" value="1"/>
</dbReference>
<protein>
    <recommendedName>
        <fullName evidence="3">histidine kinase</fullName>
        <ecNumber evidence="3">2.7.13.3</ecNumber>
    </recommendedName>
</protein>
<dbReference type="CDD" id="cd00082">
    <property type="entry name" value="HisKA"/>
    <property type="match status" value="1"/>
</dbReference>
<dbReference type="InterPro" id="IPR036097">
    <property type="entry name" value="HisK_dim/P_sf"/>
</dbReference>
<evidence type="ECO:0000313" key="15">
    <source>
        <dbReference type="Proteomes" id="UP000534783"/>
    </source>
</evidence>
<keyword evidence="4" id="KW-1003">Cell membrane</keyword>
<dbReference type="InterPro" id="IPR029151">
    <property type="entry name" value="Sensor-like_sf"/>
</dbReference>
<dbReference type="InterPro" id="IPR004358">
    <property type="entry name" value="Sig_transdc_His_kin-like_C"/>
</dbReference>
<evidence type="ECO:0000256" key="7">
    <source>
        <dbReference type="ARBA" id="ARBA00022692"/>
    </source>
</evidence>
<evidence type="ECO:0000256" key="1">
    <source>
        <dbReference type="ARBA" id="ARBA00000085"/>
    </source>
</evidence>
<proteinExistence type="predicted"/>
<gene>
    <name evidence="14" type="ORF">MNODULE_03160</name>
</gene>
<evidence type="ECO:0000259" key="13">
    <source>
        <dbReference type="PROSITE" id="PS50885"/>
    </source>
</evidence>
<dbReference type="SUPFAM" id="SSF103190">
    <property type="entry name" value="Sensory domain-like"/>
    <property type="match status" value="1"/>
</dbReference>
<keyword evidence="15" id="KW-1185">Reference proteome</keyword>
<evidence type="ECO:0000256" key="9">
    <source>
        <dbReference type="ARBA" id="ARBA00022989"/>
    </source>
</evidence>
<evidence type="ECO:0000256" key="3">
    <source>
        <dbReference type="ARBA" id="ARBA00012438"/>
    </source>
</evidence>
<evidence type="ECO:0000256" key="5">
    <source>
        <dbReference type="ARBA" id="ARBA00022553"/>
    </source>
</evidence>
<dbReference type="Proteomes" id="UP000534783">
    <property type="component" value="Unassembled WGS sequence"/>
</dbReference>
<dbReference type="SUPFAM" id="SSF158472">
    <property type="entry name" value="HAMP domain-like"/>
    <property type="match status" value="1"/>
</dbReference>
<evidence type="ECO:0000313" key="14">
    <source>
        <dbReference type="EMBL" id="NKE69744.1"/>
    </source>
</evidence>
<accession>A0A7X6I9W9</accession>
<dbReference type="EMBL" id="VTOW01000001">
    <property type="protein sequence ID" value="NKE69744.1"/>
    <property type="molecule type" value="Genomic_DNA"/>
</dbReference>
<reference evidence="14 15" key="1">
    <citation type="journal article" date="2020" name="Nature">
        <title>Bacterial chemolithoautotrophy via manganese oxidation.</title>
        <authorList>
            <person name="Yu H."/>
            <person name="Leadbetter J.R."/>
        </authorList>
    </citation>
    <scope>NUCLEOTIDE SEQUENCE [LARGE SCALE GENOMIC DNA]</scope>
    <source>
        <strain evidence="14 15">Mn-1</strain>
    </source>
</reference>
<dbReference type="RefSeq" id="WP_168058031.1">
    <property type="nucleotide sequence ID" value="NZ_VTOW01000001.1"/>
</dbReference>
<dbReference type="PRINTS" id="PR00344">
    <property type="entry name" value="BCTRLSENSOR"/>
</dbReference>
<dbReference type="SMART" id="SM00387">
    <property type="entry name" value="HATPase_c"/>
    <property type="match status" value="1"/>
</dbReference>
<dbReference type="SUPFAM" id="SSF55874">
    <property type="entry name" value="ATPase domain of HSP90 chaperone/DNA topoisomerase II/histidine kinase"/>
    <property type="match status" value="1"/>
</dbReference>
<evidence type="ECO:0000259" key="12">
    <source>
        <dbReference type="PROSITE" id="PS50109"/>
    </source>
</evidence>
<evidence type="ECO:0000256" key="8">
    <source>
        <dbReference type="ARBA" id="ARBA00022777"/>
    </source>
</evidence>